<name>A0A6J4SLQ3_9SPHN</name>
<evidence type="ECO:0000259" key="2">
    <source>
        <dbReference type="PROSITE" id="PS50164"/>
    </source>
</evidence>
<dbReference type="EMBL" id="CADCWA010000015">
    <property type="protein sequence ID" value="CAA9499452.1"/>
    <property type="molecule type" value="Genomic_DNA"/>
</dbReference>
<dbReference type="SUPFAM" id="SSF82771">
    <property type="entry name" value="GIY-YIG endonuclease"/>
    <property type="match status" value="1"/>
</dbReference>
<comment type="similarity">
    <text evidence="1">Belongs to the UPF0213 family.</text>
</comment>
<reference evidence="3" key="1">
    <citation type="submission" date="2020-02" db="EMBL/GenBank/DDBJ databases">
        <authorList>
            <person name="Meier V. D."/>
        </authorList>
    </citation>
    <scope>NUCLEOTIDE SEQUENCE</scope>
    <source>
        <strain evidence="3">AVDCRST_MAG31</strain>
    </source>
</reference>
<sequence>MQRDFGPTTYLLASQRNGTLYVGVTSDLLARIYKHRHGLLPGFTRDYGTKLLVWFEQHETMEAAIGREKRIKKWNRSWKLELIEAGNPEWLDLAEGLGFDPI</sequence>
<feature type="domain" description="GIY-YIG" evidence="2">
    <location>
        <begin position="5"/>
        <end position="81"/>
    </location>
</feature>
<dbReference type="PROSITE" id="PS50164">
    <property type="entry name" value="GIY_YIG"/>
    <property type="match status" value="1"/>
</dbReference>
<organism evidence="3">
    <name type="scientific">uncultured Sphingomonas sp</name>
    <dbReference type="NCBI Taxonomy" id="158754"/>
    <lineage>
        <taxon>Bacteria</taxon>
        <taxon>Pseudomonadati</taxon>
        <taxon>Pseudomonadota</taxon>
        <taxon>Alphaproteobacteria</taxon>
        <taxon>Sphingomonadales</taxon>
        <taxon>Sphingomonadaceae</taxon>
        <taxon>Sphingomonas</taxon>
        <taxon>environmental samples</taxon>
    </lineage>
</organism>
<dbReference type="AlphaFoldDB" id="A0A6J4SLQ3"/>
<gene>
    <name evidence="3" type="ORF">AVDCRST_MAG31-278</name>
</gene>
<dbReference type="CDD" id="cd10448">
    <property type="entry name" value="GIY-YIG_unchar_3"/>
    <property type="match status" value="1"/>
</dbReference>
<dbReference type="InterPro" id="IPR035901">
    <property type="entry name" value="GIY-YIG_endonuc_sf"/>
</dbReference>
<dbReference type="InterPro" id="IPR000305">
    <property type="entry name" value="GIY-YIG_endonuc"/>
</dbReference>
<dbReference type="PANTHER" id="PTHR34477">
    <property type="entry name" value="UPF0213 PROTEIN YHBQ"/>
    <property type="match status" value="1"/>
</dbReference>
<proteinExistence type="inferred from homology"/>
<dbReference type="Gene3D" id="3.40.1440.10">
    <property type="entry name" value="GIY-YIG endonuclease"/>
    <property type="match status" value="1"/>
</dbReference>
<evidence type="ECO:0000256" key="1">
    <source>
        <dbReference type="ARBA" id="ARBA00007435"/>
    </source>
</evidence>
<protein>
    <submittedName>
        <fullName evidence="3">Excinuclease ABC, C subunit-like</fullName>
    </submittedName>
</protein>
<dbReference type="PANTHER" id="PTHR34477:SF5">
    <property type="entry name" value="BSL5627 PROTEIN"/>
    <property type="match status" value="1"/>
</dbReference>
<accession>A0A6J4SLQ3</accession>
<dbReference type="InterPro" id="IPR050190">
    <property type="entry name" value="UPF0213_domain"/>
</dbReference>
<evidence type="ECO:0000313" key="3">
    <source>
        <dbReference type="EMBL" id="CAA9499452.1"/>
    </source>
</evidence>
<dbReference type="Pfam" id="PF01541">
    <property type="entry name" value="GIY-YIG"/>
    <property type="match status" value="1"/>
</dbReference>